<proteinExistence type="predicted"/>
<sequence>VGALRPNRTRHAGDRLRWPYNAIQVVNNARPKRMGGLLGHATTPVPVQSGVLKALLHLAFLATACVQTQFRIDSKAHDVVVVIHHVSSHHPNLLVRHHFMLSQAKVIAFQETWLQNQQTNQARCNKLSI</sequence>
<comment type="caution">
    <text evidence="1">The sequence shown here is derived from an EMBL/GenBank/DDBJ whole genome shotgun (WGS) entry which is preliminary data.</text>
</comment>
<accession>A0ABQ5SKJ6</accession>
<organism evidence="1 2">
    <name type="scientific">Volvox africanus</name>
    <dbReference type="NCBI Taxonomy" id="51714"/>
    <lineage>
        <taxon>Eukaryota</taxon>
        <taxon>Viridiplantae</taxon>
        <taxon>Chlorophyta</taxon>
        <taxon>core chlorophytes</taxon>
        <taxon>Chlorophyceae</taxon>
        <taxon>CS clade</taxon>
        <taxon>Chlamydomonadales</taxon>
        <taxon>Volvocaceae</taxon>
        <taxon>Volvox</taxon>
    </lineage>
</organism>
<feature type="non-terminal residue" evidence="1">
    <location>
        <position position="1"/>
    </location>
</feature>
<evidence type="ECO:0000313" key="1">
    <source>
        <dbReference type="EMBL" id="GLI70003.1"/>
    </source>
</evidence>
<dbReference type="EMBL" id="BSDZ01000089">
    <property type="protein sequence ID" value="GLI70003.1"/>
    <property type="molecule type" value="Genomic_DNA"/>
</dbReference>
<protein>
    <submittedName>
        <fullName evidence="1">Uncharacterized protein</fullName>
    </submittedName>
</protein>
<name>A0ABQ5SKJ6_9CHLO</name>
<gene>
    <name evidence="1" type="ORF">VaNZ11_014737</name>
</gene>
<dbReference type="Proteomes" id="UP001165090">
    <property type="component" value="Unassembled WGS sequence"/>
</dbReference>
<evidence type="ECO:0000313" key="2">
    <source>
        <dbReference type="Proteomes" id="UP001165090"/>
    </source>
</evidence>
<reference evidence="1 2" key="1">
    <citation type="journal article" date="2023" name="IScience">
        <title>Expanded male sex-determining region conserved during the evolution of homothallism in the green alga Volvox.</title>
        <authorList>
            <person name="Yamamoto K."/>
            <person name="Matsuzaki R."/>
            <person name="Mahakham W."/>
            <person name="Heman W."/>
            <person name="Sekimoto H."/>
            <person name="Kawachi M."/>
            <person name="Minakuchi Y."/>
            <person name="Toyoda A."/>
            <person name="Nozaki H."/>
        </authorList>
    </citation>
    <scope>NUCLEOTIDE SEQUENCE [LARGE SCALE GENOMIC DNA]</scope>
    <source>
        <strain evidence="1 2">NIES-4468</strain>
    </source>
</reference>
<keyword evidence="2" id="KW-1185">Reference proteome</keyword>